<feature type="compositionally biased region" description="Basic and acidic residues" evidence="1">
    <location>
        <begin position="24"/>
        <end position="42"/>
    </location>
</feature>
<name>A0A9W8E3C1_9FUNG</name>
<proteinExistence type="predicted"/>
<protein>
    <submittedName>
        <fullName evidence="2">Uncharacterized protein</fullName>
    </submittedName>
</protein>
<evidence type="ECO:0000256" key="1">
    <source>
        <dbReference type="SAM" id="MobiDB-lite"/>
    </source>
</evidence>
<evidence type="ECO:0000313" key="2">
    <source>
        <dbReference type="EMBL" id="KAJ1930163.1"/>
    </source>
</evidence>
<dbReference type="Proteomes" id="UP001150569">
    <property type="component" value="Unassembled WGS sequence"/>
</dbReference>
<feature type="region of interest" description="Disordered" evidence="1">
    <location>
        <begin position="1"/>
        <end position="45"/>
    </location>
</feature>
<dbReference type="EMBL" id="JANBPT010000014">
    <property type="protein sequence ID" value="KAJ1930163.1"/>
    <property type="molecule type" value="Genomic_DNA"/>
</dbReference>
<dbReference type="OrthoDB" id="5544375at2759"/>
<feature type="region of interest" description="Disordered" evidence="1">
    <location>
        <begin position="82"/>
        <end position="101"/>
    </location>
</feature>
<dbReference type="InterPro" id="IPR012471">
    <property type="entry name" value="DUF1690"/>
</dbReference>
<comment type="caution">
    <text evidence="2">The sequence shown here is derived from an EMBL/GenBank/DDBJ whole genome shotgun (WGS) entry which is preliminary data.</text>
</comment>
<dbReference type="Pfam" id="PF07956">
    <property type="entry name" value="DUF1690"/>
    <property type="match status" value="1"/>
</dbReference>
<organism evidence="2 3">
    <name type="scientific">Tieghemiomyces parasiticus</name>
    <dbReference type="NCBI Taxonomy" id="78921"/>
    <lineage>
        <taxon>Eukaryota</taxon>
        <taxon>Fungi</taxon>
        <taxon>Fungi incertae sedis</taxon>
        <taxon>Zoopagomycota</taxon>
        <taxon>Kickxellomycotina</taxon>
        <taxon>Dimargaritomycetes</taxon>
        <taxon>Dimargaritales</taxon>
        <taxon>Dimargaritaceae</taxon>
        <taxon>Tieghemiomyces</taxon>
    </lineage>
</organism>
<feature type="compositionally biased region" description="Basic and acidic residues" evidence="1">
    <location>
        <begin position="1"/>
        <end position="10"/>
    </location>
</feature>
<keyword evidence="3" id="KW-1185">Reference proteome</keyword>
<dbReference type="AlphaFoldDB" id="A0A9W8E3C1"/>
<accession>A0A9W8E3C1</accession>
<sequence>MGNRQAKEEPLVFQGSDVSIDTSSQRERFQQTKTESSAKEDQLPIDPAQFDALVNKRVEQELHRLFAEHPELSRAGSDPHRALLDAAKPGSSTAQAAGHHSTEAIAQDLRSSIEKYNGGVTSVKVPESVARAQKEVVECYRDHQGRPLDCWAQVEAFKNSVRQTQADHWKEAL</sequence>
<reference evidence="2" key="1">
    <citation type="submission" date="2022-07" db="EMBL/GenBank/DDBJ databases">
        <title>Phylogenomic reconstructions and comparative analyses of Kickxellomycotina fungi.</title>
        <authorList>
            <person name="Reynolds N.K."/>
            <person name="Stajich J.E."/>
            <person name="Barry K."/>
            <person name="Grigoriev I.V."/>
            <person name="Crous P."/>
            <person name="Smith M.E."/>
        </authorList>
    </citation>
    <scope>NUCLEOTIDE SEQUENCE</scope>
    <source>
        <strain evidence="2">RSA 861</strain>
    </source>
</reference>
<gene>
    <name evidence="2" type="ORF">IWQ60_000569</name>
</gene>
<evidence type="ECO:0000313" key="3">
    <source>
        <dbReference type="Proteomes" id="UP001150569"/>
    </source>
</evidence>